<proteinExistence type="predicted"/>
<evidence type="ECO:0000256" key="1">
    <source>
        <dbReference type="SAM" id="MobiDB-lite"/>
    </source>
</evidence>
<evidence type="ECO:0000313" key="2">
    <source>
        <dbReference type="EMBL" id="KAK6777343.1"/>
    </source>
</evidence>
<protein>
    <submittedName>
        <fullName evidence="2">Uncharacterized protein</fullName>
    </submittedName>
</protein>
<dbReference type="EMBL" id="JBANQN010000010">
    <property type="protein sequence ID" value="KAK6777343.1"/>
    <property type="molecule type" value="Genomic_DNA"/>
</dbReference>
<reference evidence="2 3" key="1">
    <citation type="submission" date="2024-02" db="EMBL/GenBank/DDBJ databases">
        <title>de novo genome assembly of Solanum bulbocastanum strain 11H21.</title>
        <authorList>
            <person name="Hosaka A.J."/>
        </authorList>
    </citation>
    <scope>NUCLEOTIDE SEQUENCE [LARGE SCALE GENOMIC DNA]</scope>
    <source>
        <tissue evidence="2">Young leaves</tissue>
    </source>
</reference>
<dbReference type="AlphaFoldDB" id="A0AAN8Y585"/>
<keyword evidence="3" id="KW-1185">Reference proteome</keyword>
<evidence type="ECO:0000313" key="3">
    <source>
        <dbReference type="Proteomes" id="UP001371456"/>
    </source>
</evidence>
<organism evidence="2 3">
    <name type="scientific">Solanum bulbocastanum</name>
    <name type="common">Wild potato</name>
    <dbReference type="NCBI Taxonomy" id="147425"/>
    <lineage>
        <taxon>Eukaryota</taxon>
        <taxon>Viridiplantae</taxon>
        <taxon>Streptophyta</taxon>
        <taxon>Embryophyta</taxon>
        <taxon>Tracheophyta</taxon>
        <taxon>Spermatophyta</taxon>
        <taxon>Magnoliopsida</taxon>
        <taxon>eudicotyledons</taxon>
        <taxon>Gunneridae</taxon>
        <taxon>Pentapetalae</taxon>
        <taxon>asterids</taxon>
        <taxon>lamiids</taxon>
        <taxon>Solanales</taxon>
        <taxon>Solanaceae</taxon>
        <taxon>Solanoideae</taxon>
        <taxon>Solaneae</taxon>
        <taxon>Solanum</taxon>
    </lineage>
</organism>
<comment type="caution">
    <text evidence="2">The sequence shown here is derived from an EMBL/GenBank/DDBJ whole genome shotgun (WGS) entry which is preliminary data.</text>
</comment>
<feature type="compositionally biased region" description="Basic and acidic residues" evidence="1">
    <location>
        <begin position="1"/>
        <end position="26"/>
    </location>
</feature>
<sequence>MDLPKEDRLFMNNEEIKDKRDHDENNSQKIKTLSDSTNIEVEALTVHEEESNLSGNNSKNIVVTVYTGEDSLAASKHLEELAPGEEAEREQQSQEQIS</sequence>
<dbReference type="Proteomes" id="UP001371456">
    <property type="component" value="Unassembled WGS sequence"/>
</dbReference>
<feature type="region of interest" description="Disordered" evidence="1">
    <location>
        <begin position="1"/>
        <end position="28"/>
    </location>
</feature>
<gene>
    <name evidence="2" type="ORF">RDI58_024060</name>
</gene>
<name>A0AAN8Y585_SOLBU</name>
<feature type="region of interest" description="Disordered" evidence="1">
    <location>
        <begin position="79"/>
        <end position="98"/>
    </location>
</feature>
<accession>A0AAN8Y585</accession>